<evidence type="ECO:0000259" key="5">
    <source>
        <dbReference type="PROSITE" id="PS50110"/>
    </source>
</evidence>
<evidence type="ECO:0000256" key="4">
    <source>
        <dbReference type="SAM" id="MobiDB-lite"/>
    </source>
</evidence>
<protein>
    <submittedName>
        <fullName evidence="6">MinD/ParA family protein</fullName>
    </submittedName>
</protein>
<dbReference type="SUPFAM" id="SSF52540">
    <property type="entry name" value="P-loop containing nucleoside triphosphate hydrolases"/>
    <property type="match status" value="1"/>
</dbReference>
<evidence type="ECO:0000256" key="2">
    <source>
        <dbReference type="ARBA" id="ARBA00022840"/>
    </source>
</evidence>
<feature type="modified residue" description="4-aspartylphosphate" evidence="3">
    <location>
        <position position="56"/>
    </location>
</feature>
<comment type="caution">
    <text evidence="6">The sequence shown here is derived from an EMBL/GenBank/DDBJ whole genome shotgun (WGS) entry which is preliminary data.</text>
</comment>
<accession>A0ABS1LGX7</accession>
<sequence length="557" mass="58439">MATKVLLVTASHEVRDHLGHVLSESDGFELAAAVADTPGVMTALDRHPDVGLIVVDEAADDGRGHALARTVGMAVPLTGIVMVVEAHNAAEMSTAMAAAMEVGARSVIARNSGLEEVLTRFESVASWSAVAQAAISAERTGGRSGRIIAVAGAKGGVGTSVLALLLARAGRTGDTTLVDLDVAAGDLTAYAGVRTRRSIVDLAGVEGEITGRMLRETTYDVPGGIRLLPAPADGERGEEIAAAAVRSILSGLRFESDLAVLDVGTHLDEVRATALEFADRVLLVSTPDLPSLRSARRALAQWERLAIRQPTSVELVLNRRSPKDEVTPQLAERIVERPVAFTVPDGGTAFAAAVNTATLLESPTPVHRAVAEVGAAALREEAGDTPSDTPDGPTEVEALVAGSASRPGRRDRRTAGRAQRTDKRSASHKAPERPATRDAGQASVELPVFIAVALMTILLCVQGIGWASGLLAARAAAQEGARTVGIVGYHEDEHVDEVERRVRQDVRERLPHALREVVRDSDIAISSDEVSVRVTVPTVLPGVELSASSTAPVYPER</sequence>
<dbReference type="Proteomes" id="UP000675409">
    <property type="component" value="Unassembled WGS sequence"/>
</dbReference>
<dbReference type="InterPro" id="IPR050625">
    <property type="entry name" value="ParA/MinD_ATPase"/>
</dbReference>
<organism evidence="6 7">
    <name type="scientific">Myceligenerans indicum</name>
    <dbReference type="NCBI Taxonomy" id="2593663"/>
    <lineage>
        <taxon>Bacteria</taxon>
        <taxon>Bacillati</taxon>
        <taxon>Actinomycetota</taxon>
        <taxon>Actinomycetes</taxon>
        <taxon>Micrococcales</taxon>
        <taxon>Promicromonosporaceae</taxon>
        <taxon>Myceligenerans</taxon>
    </lineage>
</organism>
<dbReference type="Gene3D" id="3.40.50.2300">
    <property type="match status" value="1"/>
</dbReference>
<evidence type="ECO:0000313" key="6">
    <source>
        <dbReference type="EMBL" id="MBL0885457.1"/>
    </source>
</evidence>
<dbReference type="InterPro" id="IPR027417">
    <property type="entry name" value="P-loop_NTPase"/>
</dbReference>
<keyword evidence="7" id="KW-1185">Reference proteome</keyword>
<evidence type="ECO:0000256" key="3">
    <source>
        <dbReference type="PROSITE-ProRule" id="PRU00169"/>
    </source>
</evidence>
<gene>
    <name evidence="6" type="ORF">HGK34_04030</name>
</gene>
<name>A0ABS1LGX7_9MICO</name>
<dbReference type="SUPFAM" id="SSF52172">
    <property type="entry name" value="CheY-like"/>
    <property type="match status" value="1"/>
</dbReference>
<feature type="region of interest" description="Disordered" evidence="4">
    <location>
        <begin position="400"/>
        <end position="439"/>
    </location>
</feature>
<dbReference type="PANTHER" id="PTHR43384:SF6">
    <property type="entry name" value="SEPTUM SITE-DETERMINING PROTEIN MIND HOMOLOG, CHLOROPLASTIC"/>
    <property type="match status" value="1"/>
</dbReference>
<feature type="domain" description="Response regulatory" evidence="5">
    <location>
        <begin position="4"/>
        <end position="125"/>
    </location>
</feature>
<keyword evidence="1" id="KW-0547">Nucleotide-binding</keyword>
<evidence type="ECO:0000313" key="7">
    <source>
        <dbReference type="Proteomes" id="UP000675409"/>
    </source>
</evidence>
<proteinExistence type="predicted"/>
<dbReference type="RefSeq" id="WP_201845276.1">
    <property type="nucleotide sequence ID" value="NZ_JABBYC010000003.1"/>
</dbReference>
<dbReference type="EMBL" id="JABBYC010000003">
    <property type="protein sequence ID" value="MBL0885457.1"/>
    <property type="molecule type" value="Genomic_DNA"/>
</dbReference>
<reference evidence="6 7" key="1">
    <citation type="journal article" date="2021" name="Arch. Microbiol.">
        <title>Myceligenerans indicum sp. nov., an actinobacterium isolated from mangrove sediment of Sundarbans, India.</title>
        <authorList>
            <person name="Asha K."/>
            <person name="Bhadury P."/>
        </authorList>
    </citation>
    <scope>NUCLEOTIDE SEQUENCE [LARGE SCALE GENOMIC DNA]</scope>
    <source>
        <strain evidence="6 7">I2</strain>
    </source>
</reference>
<dbReference type="PANTHER" id="PTHR43384">
    <property type="entry name" value="SEPTUM SITE-DETERMINING PROTEIN MIND HOMOLOG, CHLOROPLASTIC-RELATED"/>
    <property type="match status" value="1"/>
</dbReference>
<dbReference type="PROSITE" id="PS50110">
    <property type="entry name" value="RESPONSE_REGULATORY"/>
    <property type="match status" value="1"/>
</dbReference>
<keyword evidence="2" id="KW-0067">ATP-binding</keyword>
<evidence type="ECO:0000256" key="1">
    <source>
        <dbReference type="ARBA" id="ARBA00022741"/>
    </source>
</evidence>
<keyword evidence="3" id="KW-0597">Phosphoprotein</keyword>
<dbReference type="InterPro" id="IPR011006">
    <property type="entry name" value="CheY-like_superfamily"/>
</dbReference>
<feature type="compositionally biased region" description="Basic and acidic residues" evidence="4">
    <location>
        <begin position="419"/>
        <end position="436"/>
    </location>
</feature>
<dbReference type="Gene3D" id="3.40.50.300">
    <property type="entry name" value="P-loop containing nucleotide triphosphate hydrolases"/>
    <property type="match status" value="1"/>
</dbReference>
<dbReference type="InterPro" id="IPR001789">
    <property type="entry name" value="Sig_transdc_resp-reg_receiver"/>
</dbReference>